<dbReference type="STRING" id="709032.Sulku_2408"/>
<dbReference type="CDD" id="cd08946">
    <property type="entry name" value="SDR_e"/>
    <property type="match status" value="1"/>
</dbReference>
<proteinExistence type="inferred from homology"/>
<dbReference type="HOGENOM" id="CLU_1021749_0_0_7"/>
<dbReference type="eggNOG" id="COG0451">
    <property type="taxonomic scope" value="Bacteria"/>
</dbReference>
<dbReference type="Proteomes" id="UP000008721">
    <property type="component" value="Chromosome"/>
</dbReference>
<protein>
    <submittedName>
        <fullName evidence="3">NAD-dependent epimerase/dehydratase</fullName>
    </submittedName>
</protein>
<dbReference type="EMBL" id="CP002355">
    <property type="protein sequence ID" value="ADR35068.1"/>
    <property type="molecule type" value="Genomic_DNA"/>
</dbReference>
<dbReference type="InterPro" id="IPR001509">
    <property type="entry name" value="Epimerase_deHydtase"/>
</dbReference>
<dbReference type="RefSeq" id="WP_013461265.1">
    <property type="nucleotide sequence ID" value="NC_014762.1"/>
</dbReference>
<comment type="similarity">
    <text evidence="1">Belongs to the NAD(P)-dependent epimerase/dehydratase family.</text>
</comment>
<feature type="domain" description="NAD-dependent epimerase/dehydratase" evidence="2">
    <location>
        <begin position="30"/>
        <end position="208"/>
    </location>
</feature>
<sequence>MTTLIIGQNSNLSGALLTSRVATHALSSRELTNNIALLDAYTTQPLNLIFNNFQTAVSLNDGAHLSEYIENSIHITAKILDYLRGTPIRKIIYTSSSSVYGNNVLCSERDELKPISLHAALKVSNEKLIEKYAQDRGIDYTIARIFNMYGGNDTFSIVGKIITSHLHNQELTIINNGNAIRDFVHIDTVVEVYQRLLDAKNLPIINIGSARGTSVRNLLDFLKNHGFHLQTRNLTRDELKISTADNTIMADLLGKTEYSDVESYLLSRLSCS</sequence>
<dbReference type="PANTHER" id="PTHR43000">
    <property type="entry name" value="DTDP-D-GLUCOSE 4,6-DEHYDRATASE-RELATED"/>
    <property type="match status" value="1"/>
</dbReference>
<dbReference type="InterPro" id="IPR036291">
    <property type="entry name" value="NAD(P)-bd_dom_sf"/>
</dbReference>
<dbReference type="SUPFAM" id="SSF51735">
    <property type="entry name" value="NAD(P)-binding Rossmann-fold domains"/>
    <property type="match status" value="1"/>
</dbReference>
<dbReference type="Gene3D" id="3.40.50.720">
    <property type="entry name" value="NAD(P)-binding Rossmann-like Domain"/>
    <property type="match status" value="1"/>
</dbReference>
<dbReference type="Gene3D" id="3.90.25.10">
    <property type="entry name" value="UDP-galactose 4-epimerase, domain 1"/>
    <property type="match status" value="1"/>
</dbReference>
<accession>E4TYC3</accession>
<evidence type="ECO:0000313" key="4">
    <source>
        <dbReference type="Proteomes" id="UP000008721"/>
    </source>
</evidence>
<dbReference type="KEGG" id="sku:Sulku_2408"/>
<evidence type="ECO:0000259" key="2">
    <source>
        <dbReference type="Pfam" id="PF01370"/>
    </source>
</evidence>
<dbReference type="AlphaFoldDB" id="E4TYC3"/>
<name>E4TYC3_SULKY</name>
<evidence type="ECO:0000256" key="1">
    <source>
        <dbReference type="ARBA" id="ARBA00007637"/>
    </source>
</evidence>
<reference evidence="3 4" key="1">
    <citation type="journal article" date="2012" name="Stand. Genomic Sci.">
        <title>Complete genome sequence of the sulfur compounds oxidizing chemolithoautotroph Sulfuricurvum kujiense type strain (YK-1(T)).</title>
        <authorList>
            <person name="Han C."/>
            <person name="Kotsyurbenko O."/>
            <person name="Chertkov O."/>
            <person name="Held B."/>
            <person name="Lapidus A."/>
            <person name="Nolan M."/>
            <person name="Lucas S."/>
            <person name="Hammon N."/>
            <person name="Deshpande S."/>
            <person name="Cheng J.F."/>
            <person name="Tapia R."/>
            <person name="Goodwin L.A."/>
            <person name="Pitluck S."/>
            <person name="Liolios K."/>
            <person name="Pagani I."/>
            <person name="Ivanova N."/>
            <person name="Mavromatis K."/>
            <person name="Mikhailova N."/>
            <person name="Pati A."/>
            <person name="Chen A."/>
            <person name="Palaniappan K."/>
            <person name="Land M."/>
            <person name="Hauser L."/>
            <person name="Chang Y.J."/>
            <person name="Jeffries C.D."/>
            <person name="Brambilla E.M."/>
            <person name="Rohde M."/>
            <person name="Spring S."/>
            <person name="Sikorski J."/>
            <person name="Goker M."/>
            <person name="Woyke T."/>
            <person name="Bristow J."/>
            <person name="Eisen J.A."/>
            <person name="Markowitz V."/>
            <person name="Hugenholtz P."/>
            <person name="Kyrpides N.C."/>
            <person name="Klenk H.P."/>
            <person name="Detter J.C."/>
        </authorList>
    </citation>
    <scope>NUCLEOTIDE SEQUENCE [LARGE SCALE GENOMIC DNA]</scope>
    <source>
        <strain evidence="4">ATCC BAA-921 / DSM 16994 / JCM 11577 / YK-1</strain>
    </source>
</reference>
<gene>
    <name evidence="3" type="ordered locus">Sulku_2408</name>
</gene>
<evidence type="ECO:0000313" key="3">
    <source>
        <dbReference type="EMBL" id="ADR35068.1"/>
    </source>
</evidence>
<organism evidence="3 4">
    <name type="scientific">Sulfuricurvum kujiense (strain ATCC BAA-921 / DSM 16994 / JCM 11577 / YK-1)</name>
    <dbReference type="NCBI Taxonomy" id="709032"/>
    <lineage>
        <taxon>Bacteria</taxon>
        <taxon>Pseudomonadati</taxon>
        <taxon>Campylobacterota</taxon>
        <taxon>Epsilonproteobacteria</taxon>
        <taxon>Campylobacterales</taxon>
        <taxon>Sulfurimonadaceae</taxon>
        <taxon>Sulfuricurvum</taxon>
    </lineage>
</organism>
<keyword evidence="4" id="KW-1185">Reference proteome</keyword>
<dbReference type="Pfam" id="PF01370">
    <property type="entry name" value="Epimerase"/>
    <property type="match status" value="1"/>
</dbReference>